<dbReference type="Proteomes" id="UP000027265">
    <property type="component" value="Unassembled WGS sequence"/>
</dbReference>
<dbReference type="SUPFAM" id="SSF55811">
    <property type="entry name" value="Nudix"/>
    <property type="match status" value="1"/>
</dbReference>
<evidence type="ECO:0000256" key="2">
    <source>
        <dbReference type="SAM" id="Phobius"/>
    </source>
</evidence>
<feature type="compositionally biased region" description="Pro residues" evidence="1">
    <location>
        <begin position="50"/>
        <end position="72"/>
    </location>
</feature>
<accession>A0A067PJ10</accession>
<feature type="domain" description="Nudix hydrolase" evidence="3">
    <location>
        <begin position="67"/>
        <end position="222"/>
    </location>
</feature>
<feature type="region of interest" description="Disordered" evidence="1">
    <location>
        <begin position="102"/>
        <end position="121"/>
    </location>
</feature>
<keyword evidence="2" id="KW-1133">Transmembrane helix</keyword>
<dbReference type="STRING" id="933084.A0A067PJ10"/>
<proteinExistence type="predicted"/>
<protein>
    <recommendedName>
        <fullName evidence="3">Nudix hydrolase domain-containing protein</fullName>
    </recommendedName>
</protein>
<dbReference type="PANTHER" id="PTHR12992:SF44">
    <property type="entry name" value="NUDIX HYDROLASE DOMAIN-CONTAINING PROTEIN"/>
    <property type="match status" value="1"/>
</dbReference>
<keyword evidence="2" id="KW-0812">Transmembrane</keyword>
<dbReference type="InterPro" id="IPR015797">
    <property type="entry name" value="NUDIX_hydrolase-like_dom_sf"/>
</dbReference>
<evidence type="ECO:0000256" key="1">
    <source>
        <dbReference type="SAM" id="MobiDB-lite"/>
    </source>
</evidence>
<organism evidence="4 5">
    <name type="scientific">Jaapia argillacea MUCL 33604</name>
    <dbReference type="NCBI Taxonomy" id="933084"/>
    <lineage>
        <taxon>Eukaryota</taxon>
        <taxon>Fungi</taxon>
        <taxon>Dikarya</taxon>
        <taxon>Basidiomycota</taxon>
        <taxon>Agaricomycotina</taxon>
        <taxon>Agaricomycetes</taxon>
        <taxon>Agaricomycetidae</taxon>
        <taxon>Jaapiales</taxon>
        <taxon>Jaapiaceae</taxon>
        <taxon>Jaapia</taxon>
    </lineage>
</organism>
<evidence type="ECO:0000259" key="3">
    <source>
        <dbReference type="PROSITE" id="PS51462"/>
    </source>
</evidence>
<dbReference type="EMBL" id="KL197727">
    <property type="protein sequence ID" value="KDQ54809.1"/>
    <property type="molecule type" value="Genomic_DNA"/>
</dbReference>
<feature type="region of interest" description="Disordered" evidence="1">
    <location>
        <begin position="209"/>
        <end position="234"/>
    </location>
</feature>
<keyword evidence="2" id="KW-0472">Membrane</keyword>
<dbReference type="Pfam" id="PF00293">
    <property type="entry name" value="NUDIX"/>
    <property type="match status" value="1"/>
</dbReference>
<dbReference type="PROSITE" id="PS51462">
    <property type="entry name" value="NUDIX"/>
    <property type="match status" value="1"/>
</dbReference>
<dbReference type="OrthoDB" id="70823at2759"/>
<dbReference type="Gene3D" id="3.90.79.10">
    <property type="entry name" value="Nucleoside Triphosphate Pyrophosphohydrolase"/>
    <property type="match status" value="1"/>
</dbReference>
<dbReference type="GO" id="GO:0010945">
    <property type="term" value="F:coenzyme A diphosphatase activity"/>
    <property type="evidence" value="ECO:0007669"/>
    <property type="project" value="InterPro"/>
</dbReference>
<reference evidence="5" key="1">
    <citation type="journal article" date="2014" name="Proc. Natl. Acad. Sci. U.S.A.">
        <title>Extensive sampling of basidiomycete genomes demonstrates inadequacy of the white-rot/brown-rot paradigm for wood decay fungi.</title>
        <authorList>
            <person name="Riley R."/>
            <person name="Salamov A.A."/>
            <person name="Brown D.W."/>
            <person name="Nagy L.G."/>
            <person name="Floudas D."/>
            <person name="Held B.W."/>
            <person name="Levasseur A."/>
            <person name="Lombard V."/>
            <person name="Morin E."/>
            <person name="Otillar R."/>
            <person name="Lindquist E.A."/>
            <person name="Sun H."/>
            <person name="LaButti K.M."/>
            <person name="Schmutz J."/>
            <person name="Jabbour D."/>
            <person name="Luo H."/>
            <person name="Baker S.E."/>
            <person name="Pisabarro A.G."/>
            <person name="Walton J.D."/>
            <person name="Blanchette R.A."/>
            <person name="Henrissat B."/>
            <person name="Martin F."/>
            <person name="Cullen D."/>
            <person name="Hibbett D.S."/>
            <person name="Grigoriev I.V."/>
        </authorList>
    </citation>
    <scope>NUCLEOTIDE SEQUENCE [LARGE SCALE GENOMIC DNA]</scope>
    <source>
        <strain evidence="5">MUCL 33604</strain>
    </source>
</reference>
<gene>
    <name evidence="4" type="ORF">JAAARDRAFT_37915</name>
</gene>
<evidence type="ECO:0000313" key="5">
    <source>
        <dbReference type="Proteomes" id="UP000027265"/>
    </source>
</evidence>
<dbReference type="InterPro" id="IPR000086">
    <property type="entry name" value="NUDIX_hydrolase_dom"/>
</dbReference>
<dbReference type="InParanoid" id="A0A067PJ10"/>
<name>A0A067PJ10_9AGAM</name>
<dbReference type="InterPro" id="IPR045121">
    <property type="entry name" value="CoAse"/>
</dbReference>
<sequence>MSDDSLVVPLLSRALHRIRATPPRIIASPPTQPRRAAVALIIRISSPSAPLSPPSPPTTQPTPQATPQPPPSLTDFFEQEWVKSPTAKPEILFLRRDRPDLDDGARNANTGEAHVAFPGGRMEEGDEGGLYTAMRQTWEEIGLDLAEKHYTCIGQLDDREITTSLGKRLLMILSPFVFLQLTQSAPPPDPAPSTSLHWIPLASLLPPSALSPAPAPAPSRRLRDRDNTKPKWSTVTVDASSRLAPRHSTVLRVLVRLLVGSMKFPAIILDTGLGEAISPPQIVDEKKSVNGVNGTIGAKKLENGDAHTIDEKTARKIERNRAQKEQQLKLWGLSLGMTLDLLAYMATPPDASRGSKGALALTSGANPHSRSSITADLNGGWLLPLPFYADEVAGVEVGVLAPSLTSVVPRFGYPDVNFWIWVFGKRYREVIRGWEASVRAGGTNDRRINWTGSALSTFYAAIRKALVVVIVVRAIGLILGLVGLGWWVFWR</sequence>
<keyword evidence="5" id="KW-1185">Reference proteome</keyword>
<feature type="region of interest" description="Disordered" evidence="1">
    <location>
        <begin position="46"/>
        <end position="74"/>
    </location>
</feature>
<feature type="transmembrane region" description="Helical" evidence="2">
    <location>
        <begin position="465"/>
        <end position="489"/>
    </location>
</feature>
<dbReference type="PANTHER" id="PTHR12992">
    <property type="entry name" value="NUDIX HYDROLASE"/>
    <property type="match status" value="1"/>
</dbReference>
<evidence type="ECO:0000313" key="4">
    <source>
        <dbReference type="EMBL" id="KDQ54809.1"/>
    </source>
</evidence>
<dbReference type="HOGENOM" id="CLU_034764_0_0_1"/>
<dbReference type="AlphaFoldDB" id="A0A067PJ10"/>